<reference evidence="1" key="1">
    <citation type="submission" date="2018-11" db="EMBL/GenBank/DDBJ databases">
        <authorList>
            <person name="Grassa J C."/>
        </authorList>
    </citation>
    <scope>NUCLEOTIDE SEQUENCE [LARGE SCALE GENOMIC DNA]</scope>
</reference>
<dbReference type="Proteomes" id="UP000596661">
    <property type="component" value="Chromosome 8"/>
</dbReference>
<sequence length="82" mass="9324">MVSSLFDVSTRSWDVSLVKDMFNTRDADLFLGIPLSFATVEDCWSWTGDRTGGYTVKSAYSKLQLQKNTRPGVNNSVFWHKL</sequence>
<dbReference type="EMBL" id="UZAU01000683">
    <property type="status" value="NOT_ANNOTATED_CDS"/>
    <property type="molecule type" value="Genomic_DNA"/>
</dbReference>
<dbReference type="EnsemblPlants" id="evm.model.08.373">
    <property type="protein sequence ID" value="cds.evm.model.08.373"/>
    <property type="gene ID" value="evm.TU.08.373"/>
</dbReference>
<accession>A0A803QB19</accession>
<reference evidence="1" key="2">
    <citation type="submission" date="2021-03" db="UniProtKB">
        <authorList>
            <consortium name="EnsemblPlants"/>
        </authorList>
    </citation>
    <scope>IDENTIFICATION</scope>
</reference>
<protein>
    <submittedName>
        <fullName evidence="1">Uncharacterized protein</fullName>
    </submittedName>
</protein>
<organism evidence="1 2">
    <name type="scientific">Cannabis sativa</name>
    <name type="common">Hemp</name>
    <name type="synonym">Marijuana</name>
    <dbReference type="NCBI Taxonomy" id="3483"/>
    <lineage>
        <taxon>Eukaryota</taxon>
        <taxon>Viridiplantae</taxon>
        <taxon>Streptophyta</taxon>
        <taxon>Embryophyta</taxon>
        <taxon>Tracheophyta</taxon>
        <taxon>Spermatophyta</taxon>
        <taxon>Magnoliopsida</taxon>
        <taxon>eudicotyledons</taxon>
        <taxon>Gunneridae</taxon>
        <taxon>Pentapetalae</taxon>
        <taxon>rosids</taxon>
        <taxon>fabids</taxon>
        <taxon>Rosales</taxon>
        <taxon>Cannabaceae</taxon>
        <taxon>Cannabis</taxon>
    </lineage>
</organism>
<keyword evidence="2" id="KW-1185">Reference proteome</keyword>
<evidence type="ECO:0000313" key="2">
    <source>
        <dbReference type="Proteomes" id="UP000596661"/>
    </source>
</evidence>
<name>A0A803QB19_CANSA</name>
<dbReference type="AlphaFoldDB" id="A0A803QB19"/>
<dbReference type="Gramene" id="evm.model.08.373">
    <property type="protein sequence ID" value="cds.evm.model.08.373"/>
    <property type="gene ID" value="evm.TU.08.373"/>
</dbReference>
<evidence type="ECO:0000313" key="1">
    <source>
        <dbReference type="EnsemblPlants" id="cds.evm.model.08.373"/>
    </source>
</evidence>
<proteinExistence type="predicted"/>